<keyword evidence="7" id="KW-1185">Reference proteome</keyword>
<comment type="caution">
    <text evidence="6">The sequence shown here is derived from an EMBL/GenBank/DDBJ whole genome shotgun (WGS) entry which is preliminary data.</text>
</comment>
<evidence type="ECO:0000256" key="3">
    <source>
        <dbReference type="ARBA" id="ARBA00023163"/>
    </source>
</evidence>
<feature type="compositionally biased region" description="Acidic residues" evidence="4">
    <location>
        <begin position="247"/>
        <end position="256"/>
    </location>
</feature>
<dbReference type="GO" id="GO:0003700">
    <property type="term" value="F:DNA-binding transcription factor activity"/>
    <property type="evidence" value="ECO:0007669"/>
    <property type="project" value="InterPro"/>
</dbReference>
<accession>A0A6A0BA07</accession>
<dbReference type="CDD" id="cd00090">
    <property type="entry name" value="HTH_ARSR"/>
    <property type="match status" value="1"/>
</dbReference>
<dbReference type="SUPFAM" id="SSF46785">
    <property type="entry name" value="Winged helix' DNA-binding domain"/>
    <property type="match status" value="1"/>
</dbReference>
<dbReference type="PROSITE" id="PS50995">
    <property type="entry name" value="HTH_MARR_2"/>
    <property type="match status" value="1"/>
</dbReference>
<dbReference type="PROSITE" id="PS01117">
    <property type="entry name" value="HTH_MARR_1"/>
    <property type="match status" value="1"/>
</dbReference>
<dbReference type="GO" id="GO:0003677">
    <property type="term" value="F:DNA binding"/>
    <property type="evidence" value="ECO:0007669"/>
    <property type="project" value="UniProtKB-KW"/>
</dbReference>
<dbReference type="Gene3D" id="1.10.10.10">
    <property type="entry name" value="Winged helix-like DNA-binding domain superfamily/Winged helix DNA-binding domain"/>
    <property type="match status" value="1"/>
</dbReference>
<keyword evidence="3" id="KW-0804">Transcription</keyword>
<dbReference type="EMBL" id="BLLH01000004">
    <property type="protein sequence ID" value="GFH40647.1"/>
    <property type="molecule type" value="Genomic_DNA"/>
</dbReference>
<gene>
    <name evidence="6" type="ORF">Hs20B_10450</name>
</gene>
<dbReference type="SMART" id="SM00347">
    <property type="entry name" value="HTH_MARR"/>
    <property type="match status" value="1"/>
</dbReference>
<protein>
    <recommendedName>
        <fullName evidence="5">HTH marR-type domain-containing protein</fullName>
    </recommendedName>
</protein>
<dbReference type="AlphaFoldDB" id="A0A6A0BA07"/>
<proteinExistence type="predicted"/>
<evidence type="ECO:0000313" key="7">
    <source>
        <dbReference type="Proteomes" id="UP000475928"/>
    </source>
</evidence>
<dbReference type="Pfam" id="PF01047">
    <property type="entry name" value="MarR"/>
    <property type="match status" value="1"/>
</dbReference>
<evidence type="ECO:0000313" key="6">
    <source>
        <dbReference type="EMBL" id="GFH40647.1"/>
    </source>
</evidence>
<keyword evidence="2" id="KW-0238">DNA-binding</keyword>
<feature type="domain" description="HTH marR-type" evidence="5">
    <location>
        <begin position="1"/>
        <end position="135"/>
    </location>
</feature>
<dbReference type="InterPro" id="IPR011991">
    <property type="entry name" value="ArsR-like_HTH"/>
</dbReference>
<dbReference type="InterPro" id="IPR000835">
    <property type="entry name" value="HTH_MarR-typ"/>
</dbReference>
<dbReference type="InterPro" id="IPR036388">
    <property type="entry name" value="WH-like_DNA-bd_sf"/>
</dbReference>
<dbReference type="Proteomes" id="UP000475928">
    <property type="component" value="Unassembled WGS sequence"/>
</dbReference>
<dbReference type="InterPro" id="IPR036390">
    <property type="entry name" value="WH_DNA-bd_sf"/>
</dbReference>
<evidence type="ECO:0000259" key="5">
    <source>
        <dbReference type="PROSITE" id="PS50995"/>
    </source>
</evidence>
<evidence type="ECO:0000256" key="2">
    <source>
        <dbReference type="ARBA" id="ARBA00023125"/>
    </source>
</evidence>
<feature type="region of interest" description="Disordered" evidence="4">
    <location>
        <begin position="226"/>
        <end position="256"/>
    </location>
</feature>
<evidence type="ECO:0000256" key="4">
    <source>
        <dbReference type="SAM" id="MobiDB-lite"/>
    </source>
</evidence>
<dbReference type="RefSeq" id="WP_172356331.1">
    <property type="nucleotide sequence ID" value="NZ_BLLH01000004.1"/>
</dbReference>
<dbReference type="PRINTS" id="PR00598">
    <property type="entry name" value="HTHMARR"/>
</dbReference>
<organism evidence="6 7">
    <name type="scientific">Pseudolactococcus insecticola</name>
    <dbReference type="NCBI Taxonomy" id="2709158"/>
    <lineage>
        <taxon>Bacteria</taxon>
        <taxon>Bacillati</taxon>
        <taxon>Bacillota</taxon>
        <taxon>Bacilli</taxon>
        <taxon>Lactobacillales</taxon>
        <taxon>Streptococcaceae</taxon>
        <taxon>Pseudolactococcus</taxon>
    </lineage>
</organism>
<dbReference type="InterPro" id="IPR023187">
    <property type="entry name" value="Tscrpt_reg_MarR-type_CS"/>
</dbReference>
<reference evidence="6 7" key="1">
    <citation type="submission" date="2020-02" db="EMBL/GenBank/DDBJ databases">
        <title>Draft genome sequence of Lactococcus sp. Hs20B0-1.</title>
        <authorList>
            <person name="Noda S."/>
            <person name="Yuki M."/>
            <person name="Ohkuma M."/>
        </authorList>
    </citation>
    <scope>NUCLEOTIDE SEQUENCE [LARGE SCALE GENOMIC DNA]</scope>
    <source>
        <strain evidence="6 7">Hs20B0-1</strain>
    </source>
</reference>
<dbReference type="PANTHER" id="PTHR42756:SF1">
    <property type="entry name" value="TRANSCRIPTIONAL REPRESSOR OF EMRAB OPERON"/>
    <property type="match status" value="1"/>
</dbReference>
<sequence>MSEETEALFSKVKILGGMTRHFAYEGRGARNGQTATTQQKVINILSKEDGITQGFLAELLDIKPSSLAEIIKKLENKGLIRRESDDNDKRIKLVYLTAAGRDQVTQSQNLSENFFAGLSESDRATFEGLIDKLIAGWPEEFKNRARGMRDPMARMSEFQDFREQMLGQDWMNMSKGDIRKFKRQFQTEMRRHHRDWNSVRNQAGEFGDFAARGGFDRMMAARFGEHSPWEFGTDESASKSNQAPDNASDDSEWDGF</sequence>
<evidence type="ECO:0000256" key="1">
    <source>
        <dbReference type="ARBA" id="ARBA00023015"/>
    </source>
</evidence>
<name>A0A6A0BA07_9LACT</name>
<dbReference type="PANTHER" id="PTHR42756">
    <property type="entry name" value="TRANSCRIPTIONAL REGULATOR, MARR"/>
    <property type="match status" value="1"/>
</dbReference>
<keyword evidence="1" id="KW-0805">Transcription regulation</keyword>